<organism evidence="1 2">
    <name type="scientific">Candidatus Methanomarinus sp</name>
    <dbReference type="NCBI Taxonomy" id="3386244"/>
    <lineage>
        <taxon>Archaea</taxon>
        <taxon>Methanobacteriati</taxon>
        <taxon>Methanobacteriota</taxon>
        <taxon>Stenosarchaea group</taxon>
        <taxon>Methanomicrobia</taxon>
        <taxon>Methanosarcinales</taxon>
        <taxon>ANME-2 cluster</taxon>
        <taxon>Candidatus Methanocomedenaceae</taxon>
        <taxon>Candidatus Methanomarinus</taxon>
    </lineage>
</organism>
<evidence type="ECO:0000313" key="1">
    <source>
        <dbReference type="EMBL" id="TKY91181.1"/>
    </source>
</evidence>
<proteinExistence type="predicted"/>
<comment type="caution">
    <text evidence="1">The sequence shown here is derived from an EMBL/GenBank/DDBJ whole genome shotgun (WGS) entry which is preliminary data.</text>
</comment>
<evidence type="ECO:0000313" key="2">
    <source>
        <dbReference type="Proteomes" id="UP000315423"/>
    </source>
</evidence>
<name>A0AC61S8X5_9EURY</name>
<dbReference type="EMBL" id="QYBA01000246">
    <property type="protein sequence ID" value="TKY91181.1"/>
    <property type="molecule type" value="Genomic_DNA"/>
</dbReference>
<dbReference type="Proteomes" id="UP000315423">
    <property type="component" value="Unassembled WGS sequence"/>
</dbReference>
<accession>A0AC61S8X5</accession>
<reference evidence="1" key="1">
    <citation type="submission" date="2018-09" db="EMBL/GenBank/DDBJ databases">
        <title>A genomic encyclopedia of anaerobic methanotrophic archaea.</title>
        <authorList>
            <person name="Skennerton C.T."/>
            <person name="Chadwick G.L."/>
            <person name="Laso-Perez R."/>
            <person name="Leu A.O."/>
            <person name="Speth D.R."/>
            <person name="Yu H."/>
            <person name="Morgan-Lang C."/>
            <person name="Hatzenpichler R."/>
            <person name="Goudeau D."/>
            <person name="Malmstrom R."/>
            <person name="Woyke T."/>
            <person name="Hallam S."/>
            <person name="Tyson G.W."/>
            <person name="Wegener G."/>
            <person name="Boetius A."/>
            <person name="Orphan V.J."/>
        </authorList>
    </citation>
    <scope>NUCLEOTIDE SEQUENCE</scope>
    <source>
        <strain evidence="1">CONS3730D10UFb2</strain>
    </source>
</reference>
<gene>
    <name evidence="1" type="ORF">C5S46_07205</name>
</gene>
<protein>
    <submittedName>
        <fullName evidence="1">Uncharacterized protein</fullName>
    </submittedName>
</protein>
<sequence length="118" mass="13715">MSDSFNTFSIIINIASIVLALIGLFFVIQNWRVWRKIGLDIIKAKAFLNKEFLEWNWVCIVVVGALIVIRRIFRFYELMTGGTISPGIKVIFDIIGFVVILLLVLIAYQWYKLIHDHK</sequence>